<dbReference type="OrthoDB" id="5372935at2759"/>
<evidence type="ECO:0008006" key="4">
    <source>
        <dbReference type="Google" id="ProtNLM"/>
    </source>
</evidence>
<dbReference type="GeneID" id="54466456"/>
<reference evidence="1 3" key="1">
    <citation type="journal article" date="2020" name="Stud. Mycol.">
        <title>101 Dothideomycetes genomes: a test case for predicting lifestyles and emergence of pathogens.</title>
        <authorList>
            <person name="Haridas S."/>
            <person name="Albert R."/>
            <person name="Binder M."/>
            <person name="Bloem J."/>
            <person name="Labutti K."/>
            <person name="Salamov A."/>
            <person name="Andreopoulos B."/>
            <person name="Baker S."/>
            <person name="Barry K."/>
            <person name="Bills G."/>
            <person name="Bluhm B."/>
            <person name="Cannon C."/>
            <person name="Castanera R."/>
            <person name="Culley D."/>
            <person name="Daum C."/>
            <person name="Ezra D."/>
            <person name="Gonzalez J."/>
            <person name="Henrissat B."/>
            <person name="Kuo A."/>
            <person name="Liang C."/>
            <person name="Lipzen A."/>
            <person name="Lutzoni F."/>
            <person name="Magnuson J."/>
            <person name="Mondo S."/>
            <person name="Nolan M."/>
            <person name="Ohm R."/>
            <person name="Pangilinan J."/>
            <person name="Park H.-J."/>
            <person name="Ramirez L."/>
            <person name="Alfaro M."/>
            <person name="Sun H."/>
            <person name="Tritt A."/>
            <person name="Yoshinaga Y."/>
            <person name="Zwiers L.-H."/>
            <person name="Turgeon B."/>
            <person name="Goodwin S."/>
            <person name="Spatafora J."/>
            <person name="Crous P."/>
            <person name="Grigoriev I."/>
        </authorList>
    </citation>
    <scope>NUCLEOTIDE SEQUENCE</scope>
    <source>
        <strain evidence="1 3">CBS 304.34</strain>
    </source>
</reference>
<reference evidence="3" key="3">
    <citation type="submission" date="2025-04" db="UniProtKB">
        <authorList>
            <consortium name="RefSeq"/>
        </authorList>
    </citation>
    <scope>IDENTIFICATION</scope>
    <source>
        <strain evidence="3">CBS 304.34</strain>
    </source>
</reference>
<reference evidence="3" key="2">
    <citation type="submission" date="2020-04" db="EMBL/GenBank/DDBJ databases">
        <authorList>
            <consortium name="NCBI Genome Project"/>
        </authorList>
    </citation>
    <scope>NUCLEOTIDE SEQUENCE</scope>
    <source>
        <strain evidence="3">CBS 304.34</strain>
    </source>
</reference>
<dbReference type="PANTHER" id="PTHR42085:SF2">
    <property type="entry name" value="F-BOX DOMAIN-CONTAINING PROTEIN"/>
    <property type="match status" value="1"/>
</dbReference>
<name>A0A6A6YKV4_9PEZI</name>
<dbReference type="EMBL" id="MU003701">
    <property type="protein sequence ID" value="KAF2809451.1"/>
    <property type="molecule type" value="Genomic_DNA"/>
</dbReference>
<organism evidence="1">
    <name type="scientific">Mytilinidion resinicola</name>
    <dbReference type="NCBI Taxonomy" id="574789"/>
    <lineage>
        <taxon>Eukaryota</taxon>
        <taxon>Fungi</taxon>
        <taxon>Dikarya</taxon>
        <taxon>Ascomycota</taxon>
        <taxon>Pezizomycotina</taxon>
        <taxon>Dothideomycetes</taxon>
        <taxon>Pleosporomycetidae</taxon>
        <taxon>Mytilinidiales</taxon>
        <taxon>Mytilinidiaceae</taxon>
        <taxon>Mytilinidion</taxon>
    </lineage>
</organism>
<evidence type="ECO:0000313" key="2">
    <source>
        <dbReference type="Proteomes" id="UP000504636"/>
    </source>
</evidence>
<dbReference type="PANTHER" id="PTHR42085">
    <property type="entry name" value="F-BOX DOMAIN-CONTAINING PROTEIN"/>
    <property type="match status" value="1"/>
</dbReference>
<evidence type="ECO:0000313" key="1">
    <source>
        <dbReference type="EMBL" id="KAF2809451.1"/>
    </source>
</evidence>
<dbReference type="AlphaFoldDB" id="A0A6A6YKV4"/>
<keyword evidence="2" id="KW-1185">Reference proteome</keyword>
<gene>
    <name evidence="1 3" type="ORF">BDZ99DRAFT_520808</name>
</gene>
<accession>A0A6A6YKV4</accession>
<protein>
    <recommendedName>
        <fullName evidence="4">F-box domain-containing protein</fullName>
    </recommendedName>
</protein>
<dbReference type="InterPro" id="IPR038883">
    <property type="entry name" value="AN11006-like"/>
</dbReference>
<sequence>MGQQYMNSPRGDSIEHFGVGNKDGINCSCVLAALPEIDRILKTQHALRIQKRLQSVKPFPFLYLPKDIRLMIYEHLLTSDRAIPIPNKTNEQLRGLRFFMSLLTVSRSIHDEAAAVFYGYNTFIVRSLCIGRDLEIENVPAIREIGFLANLDIRYRSMIKKMEWMMRPSSDYRILTLIGDLVGEDMWLTLPQLIPRLRSGVFFFETNWSRGT</sequence>
<proteinExistence type="predicted"/>
<evidence type="ECO:0000313" key="3">
    <source>
        <dbReference type="RefSeq" id="XP_033576415.1"/>
    </source>
</evidence>
<dbReference type="RefSeq" id="XP_033576415.1">
    <property type="nucleotide sequence ID" value="XM_033725563.1"/>
</dbReference>
<dbReference type="Proteomes" id="UP000504636">
    <property type="component" value="Unplaced"/>
</dbReference>